<evidence type="ECO:0000313" key="10">
    <source>
        <dbReference type="EMBL" id="ODQ65588.1"/>
    </source>
</evidence>
<keyword evidence="7" id="KW-0131">Cell cycle</keyword>
<dbReference type="InterPro" id="IPR004582">
    <property type="entry name" value="Checkpoint_prot_Rad17_Rad24"/>
</dbReference>
<evidence type="ECO:0000256" key="7">
    <source>
        <dbReference type="ARBA" id="ARBA00023306"/>
    </source>
</evidence>
<dbReference type="PANTHER" id="PTHR12172:SF0">
    <property type="entry name" value="CELL CYCLE CHECKPOINT PROTEIN RAD17"/>
    <property type="match status" value="1"/>
</dbReference>
<keyword evidence="11" id="KW-1185">Reference proteome</keyword>
<dbReference type="OrthoDB" id="10265971at2759"/>
<sequence length="668" mass="74443">MNRPTRTKRKPVYHQLSSDSEIEVQYEIKKRIGLSCVISKESIESNPPKSSKSLTRSTGSKKQTTLTNFTNPNSSSSAYSRIPRFNSDPGDVTFKKEYNTAVDVRWLEKYRPLTSSALALHPRKYAELKSQLEQMIRKTSASPRLLVLSGPAGSAKTAALRVAFSEITGTPVITATDSTTSTFDPVDIGGSDRGILEWSTPTHLEDVSMMNALQDFLSEARRKRTMNVTEKTLVLIEDLPNVFHPETRQKFCNELYQWLDLSLPVGELPLPPLVLIVSEMIIAGDEANGAIFNKFSTINDSLTVEKLLTRDILAHPFTQRIKFNPIAKTIALKSLKAIVHAEPAAFNNITSSSLSHFLNSTAEGGDIRSSICTLEFWAQSSEGGRHLLFDMPVRSGELGECSITPTRYHSSQYNRPANVGLFHAVGKIIYGSTNDSLASKSKGKGMDRPQLTDQDDNNAVMDVIQQWGQWWRYKLSPAIFENYLGARGGSLGLDVLGSCADIFSMEDTMPVALDQISCDVEMRHLRNKIRTAPDIIGVKPTISSSYQPLKYPQTWSMITQQAREREKIMGYLETTGGLCGILKGQYDAILYHRYYDGIITRQNPQVVGWLDNKPRVLGGGIGSGHTTEEIVDGKVGIESRDIERSKLNEDTWKQHSIYRFTDGDDIED</sequence>
<dbReference type="SUPFAM" id="SSF52540">
    <property type="entry name" value="P-loop containing nucleoside triphosphate hydrolases"/>
    <property type="match status" value="1"/>
</dbReference>
<dbReference type="InterPro" id="IPR027417">
    <property type="entry name" value="P-loop_NTPase"/>
</dbReference>
<dbReference type="Pfam" id="PF25812">
    <property type="entry name" value="RAD24_helical"/>
    <property type="match status" value="1"/>
</dbReference>
<keyword evidence="5" id="KW-0067">ATP-binding</keyword>
<comment type="subcellular location">
    <subcellularLocation>
        <location evidence="1">Nucleus</location>
    </subcellularLocation>
</comment>
<keyword evidence="4" id="KW-0227">DNA damage</keyword>
<evidence type="ECO:0000256" key="6">
    <source>
        <dbReference type="ARBA" id="ARBA00023242"/>
    </source>
</evidence>
<dbReference type="PANTHER" id="PTHR12172">
    <property type="entry name" value="CELL CYCLE CHECKPOINT PROTEIN RAD17"/>
    <property type="match status" value="1"/>
</dbReference>
<protein>
    <submittedName>
        <fullName evidence="10">Rad17-domain-containing protein</fullName>
    </submittedName>
</protein>
<dbReference type="Gene3D" id="3.40.50.300">
    <property type="entry name" value="P-loop containing nucleotide triphosphate hydrolases"/>
    <property type="match status" value="1"/>
</dbReference>
<organism evidence="10 11">
    <name type="scientific">Nadsonia fulvescens var. elongata DSM 6958</name>
    <dbReference type="NCBI Taxonomy" id="857566"/>
    <lineage>
        <taxon>Eukaryota</taxon>
        <taxon>Fungi</taxon>
        <taxon>Dikarya</taxon>
        <taxon>Ascomycota</taxon>
        <taxon>Saccharomycotina</taxon>
        <taxon>Dipodascomycetes</taxon>
        <taxon>Dipodascales</taxon>
        <taxon>Dipodascales incertae sedis</taxon>
        <taxon>Nadsonia</taxon>
    </lineage>
</organism>
<feature type="region of interest" description="Disordered" evidence="8">
    <location>
        <begin position="43"/>
        <end position="82"/>
    </location>
</feature>
<proteinExistence type="inferred from homology"/>
<keyword evidence="3" id="KW-0547">Nucleotide-binding</keyword>
<evidence type="ECO:0000256" key="8">
    <source>
        <dbReference type="SAM" id="MobiDB-lite"/>
    </source>
</evidence>
<dbReference type="Pfam" id="PF03215">
    <property type="entry name" value="Rad17"/>
    <property type="match status" value="1"/>
</dbReference>
<gene>
    <name evidence="10" type="ORF">NADFUDRAFT_50874</name>
</gene>
<dbReference type="GO" id="GO:0006281">
    <property type="term" value="P:DNA repair"/>
    <property type="evidence" value="ECO:0007669"/>
    <property type="project" value="InterPro"/>
</dbReference>
<evidence type="ECO:0000256" key="1">
    <source>
        <dbReference type="ARBA" id="ARBA00004123"/>
    </source>
</evidence>
<dbReference type="GO" id="GO:0003689">
    <property type="term" value="F:DNA clamp loader activity"/>
    <property type="evidence" value="ECO:0007669"/>
    <property type="project" value="TreeGrafter"/>
</dbReference>
<dbReference type="GO" id="GO:0033314">
    <property type="term" value="P:mitotic DNA replication checkpoint signaling"/>
    <property type="evidence" value="ECO:0007669"/>
    <property type="project" value="TreeGrafter"/>
</dbReference>
<feature type="domain" description="Checkpoint protein RAD24-like helical bundle" evidence="9">
    <location>
        <begin position="418"/>
        <end position="560"/>
    </location>
</feature>
<dbReference type="GO" id="GO:0005634">
    <property type="term" value="C:nucleus"/>
    <property type="evidence" value="ECO:0007669"/>
    <property type="project" value="UniProtKB-SubCell"/>
</dbReference>
<evidence type="ECO:0000256" key="4">
    <source>
        <dbReference type="ARBA" id="ARBA00022763"/>
    </source>
</evidence>
<dbReference type="STRING" id="857566.A0A1E3PJR4"/>
<evidence type="ECO:0000256" key="5">
    <source>
        <dbReference type="ARBA" id="ARBA00022840"/>
    </source>
</evidence>
<name>A0A1E3PJR4_9ASCO</name>
<evidence type="ECO:0000259" key="9">
    <source>
        <dbReference type="Pfam" id="PF25812"/>
    </source>
</evidence>
<dbReference type="AlphaFoldDB" id="A0A1E3PJR4"/>
<feature type="compositionally biased region" description="Polar residues" evidence="8">
    <location>
        <begin position="44"/>
        <end position="79"/>
    </location>
</feature>
<accession>A0A1E3PJR4</accession>
<dbReference type="GO" id="GO:0005524">
    <property type="term" value="F:ATP binding"/>
    <property type="evidence" value="ECO:0007669"/>
    <property type="project" value="UniProtKB-KW"/>
</dbReference>
<dbReference type="GO" id="GO:0000077">
    <property type="term" value="P:DNA damage checkpoint signaling"/>
    <property type="evidence" value="ECO:0007669"/>
    <property type="project" value="TreeGrafter"/>
</dbReference>
<comment type="similarity">
    <text evidence="2">Belongs to the rad17/RAD24 family.</text>
</comment>
<evidence type="ECO:0000256" key="3">
    <source>
        <dbReference type="ARBA" id="ARBA00022741"/>
    </source>
</evidence>
<evidence type="ECO:0000313" key="11">
    <source>
        <dbReference type="Proteomes" id="UP000095009"/>
    </source>
</evidence>
<evidence type="ECO:0000256" key="2">
    <source>
        <dbReference type="ARBA" id="ARBA00006168"/>
    </source>
</evidence>
<dbReference type="InterPro" id="IPR057927">
    <property type="entry name" value="RAD24-like_helical"/>
</dbReference>
<dbReference type="EMBL" id="KV454409">
    <property type="protein sequence ID" value="ODQ65588.1"/>
    <property type="molecule type" value="Genomic_DNA"/>
</dbReference>
<dbReference type="GO" id="GO:0003682">
    <property type="term" value="F:chromatin binding"/>
    <property type="evidence" value="ECO:0007669"/>
    <property type="project" value="TreeGrafter"/>
</dbReference>
<dbReference type="Proteomes" id="UP000095009">
    <property type="component" value="Unassembled WGS sequence"/>
</dbReference>
<reference evidence="10 11" key="1">
    <citation type="journal article" date="2016" name="Proc. Natl. Acad. Sci. U.S.A.">
        <title>Comparative genomics of biotechnologically important yeasts.</title>
        <authorList>
            <person name="Riley R."/>
            <person name="Haridas S."/>
            <person name="Wolfe K.H."/>
            <person name="Lopes M.R."/>
            <person name="Hittinger C.T."/>
            <person name="Goeker M."/>
            <person name="Salamov A.A."/>
            <person name="Wisecaver J.H."/>
            <person name="Long T.M."/>
            <person name="Calvey C.H."/>
            <person name="Aerts A.L."/>
            <person name="Barry K.W."/>
            <person name="Choi C."/>
            <person name="Clum A."/>
            <person name="Coughlan A.Y."/>
            <person name="Deshpande S."/>
            <person name="Douglass A.P."/>
            <person name="Hanson S.J."/>
            <person name="Klenk H.-P."/>
            <person name="LaButti K.M."/>
            <person name="Lapidus A."/>
            <person name="Lindquist E.A."/>
            <person name="Lipzen A.M."/>
            <person name="Meier-Kolthoff J.P."/>
            <person name="Ohm R.A."/>
            <person name="Otillar R.P."/>
            <person name="Pangilinan J.L."/>
            <person name="Peng Y."/>
            <person name="Rokas A."/>
            <person name="Rosa C.A."/>
            <person name="Scheuner C."/>
            <person name="Sibirny A.A."/>
            <person name="Slot J.C."/>
            <person name="Stielow J.B."/>
            <person name="Sun H."/>
            <person name="Kurtzman C.P."/>
            <person name="Blackwell M."/>
            <person name="Grigoriev I.V."/>
            <person name="Jeffries T.W."/>
        </authorList>
    </citation>
    <scope>NUCLEOTIDE SEQUENCE [LARGE SCALE GENOMIC DNA]</scope>
    <source>
        <strain evidence="10 11">DSM 6958</strain>
    </source>
</reference>
<keyword evidence="6" id="KW-0539">Nucleus</keyword>